<reference evidence="1" key="1">
    <citation type="submission" date="2017-02" db="EMBL/GenBank/DDBJ databases">
        <title>Delving into the versatile metabolic prowess of the omnipresent phylum Bacteroidetes.</title>
        <authorList>
            <person name="Nobu M.K."/>
            <person name="Mei R."/>
            <person name="Narihiro T."/>
            <person name="Kuroda K."/>
            <person name="Liu W.-T."/>
        </authorList>
    </citation>
    <scope>NUCLEOTIDE SEQUENCE</scope>
    <source>
        <strain evidence="1">ADurb.Bin160</strain>
    </source>
</reference>
<gene>
    <name evidence="1" type="ORF">BWY04_00031</name>
</gene>
<sequence>MTNEQRAKFAIMFLYIKIIKKYSNNQATMEKALEELKIFLENFDKKDLVKERSLRKAR</sequence>
<dbReference type="AlphaFoldDB" id="A0A1V5ZQM2"/>
<name>A0A1V5ZQM2_9BACT</name>
<accession>A0A1V5ZQM2</accession>
<dbReference type="EMBL" id="MWDB01000001">
    <property type="protein sequence ID" value="OQB42595.1"/>
    <property type="molecule type" value="Genomic_DNA"/>
</dbReference>
<proteinExistence type="predicted"/>
<dbReference type="Proteomes" id="UP000485621">
    <property type="component" value="Unassembled WGS sequence"/>
</dbReference>
<comment type="caution">
    <text evidence="1">The sequence shown here is derived from an EMBL/GenBank/DDBJ whole genome shotgun (WGS) entry which is preliminary data.</text>
</comment>
<protein>
    <submittedName>
        <fullName evidence="1">Uncharacterized protein</fullName>
    </submittedName>
</protein>
<organism evidence="1">
    <name type="scientific">candidate division CPR1 bacterium ADurb.Bin160</name>
    <dbReference type="NCBI Taxonomy" id="1852826"/>
    <lineage>
        <taxon>Bacteria</taxon>
        <taxon>candidate division CPR1</taxon>
    </lineage>
</organism>
<evidence type="ECO:0000313" key="1">
    <source>
        <dbReference type="EMBL" id="OQB42595.1"/>
    </source>
</evidence>